<dbReference type="GO" id="GO:0016485">
    <property type="term" value="P:protein processing"/>
    <property type="evidence" value="ECO:0007669"/>
    <property type="project" value="TreeGrafter"/>
</dbReference>
<dbReference type="AlphaFoldDB" id="A0A2P5P9C9"/>
<name>A0A2P5P9C9_9CHLR</name>
<evidence type="ECO:0000256" key="3">
    <source>
        <dbReference type="ARBA" id="ARBA00022750"/>
    </source>
</evidence>
<dbReference type="PRINTS" id="PR00446">
    <property type="entry name" value="HYDRGNUPTAKE"/>
</dbReference>
<dbReference type="EMBL" id="JQAN02000006">
    <property type="protein sequence ID" value="PPD58909.1"/>
    <property type="molecule type" value="Genomic_DNA"/>
</dbReference>
<dbReference type="SUPFAM" id="SSF53163">
    <property type="entry name" value="HybD-like"/>
    <property type="match status" value="1"/>
</dbReference>
<evidence type="ECO:0000313" key="6">
    <source>
        <dbReference type="Proteomes" id="UP000235653"/>
    </source>
</evidence>
<comment type="similarity">
    <text evidence="1">Belongs to the peptidase A31 family.</text>
</comment>
<dbReference type="Pfam" id="PF01750">
    <property type="entry name" value="HycI"/>
    <property type="match status" value="1"/>
</dbReference>
<accession>A0A2P5P9C9</accession>
<evidence type="ECO:0000256" key="1">
    <source>
        <dbReference type="ARBA" id="ARBA00006814"/>
    </source>
</evidence>
<organism evidence="5 6">
    <name type="scientific">Dehalogenimonas etheniformans</name>
    <dbReference type="NCBI Taxonomy" id="1536648"/>
    <lineage>
        <taxon>Bacteria</taxon>
        <taxon>Bacillati</taxon>
        <taxon>Chloroflexota</taxon>
        <taxon>Dehalococcoidia</taxon>
        <taxon>Dehalococcoidales</taxon>
        <taxon>Dehalococcoidaceae</taxon>
        <taxon>Dehalogenimonas</taxon>
    </lineage>
</organism>
<evidence type="ECO:0000256" key="2">
    <source>
        <dbReference type="ARBA" id="ARBA00022670"/>
    </source>
</evidence>
<dbReference type="NCBIfam" id="TIGR00072">
    <property type="entry name" value="hydrog_prot"/>
    <property type="match status" value="1"/>
</dbReference>
<dbReference type="OrthoDB" id="9794619at2"/>
<protein>
    <submittedName>
        <fullName evidence="5">Hydrogenase maturation protease</fullName>
    </submittedName>
</protein>
<keyword evidence="4" id="KW-0378">Hydrolase</keyword>
<dbReference type="PANTHER" id="PTHR30302:SF1">
    <property type="entry name" value="HYDROGENASE 2 MATURATION PROTEASE"/>
    <property type="match status" value="1"/>
</dbReference>
<dbReference type="Gene3D" id="3.40.50.1450">
    <property type="entry name" value="HybD-like"/>
    <property type="match status" value="1"/>
</dbReference>
<dbReference type="PANTHER" id="PTHR30302">
    <property type="entry name" value="HYDROGENASE 1 MATURATION PROTEASE"/>
    <property type="match status" value="1"/>
</dbReference>
<gene>
    <name evidence="5" type="ORF">JP09_003320</name>
</gene>
<dbReference type="Proteomes" id="UP000235653">
    <property type="component" value="Unassembled WGS sequence"/>
</dbReference>
<keyword evidence="2 5" id="KW-0645">Protease</keyword>
<dbReference type="GO" id="GO:0004190">
    <property type="term" value="F:aspartic-type endopeptidase activity"/>
    <property type="evidence" value="ECO:0007669"/>
    <property type="project" value="UniProtKB-KW"/>
</dbReference>
<dbReference type="RefSeq" id="WP_102330393.1">
    <property type="nucleotide sequence ID" value="NZ_CP058566.2"/>
</dbReference>
<keyword evidence="3" id="KW-0064">Aspartyl protease</keyword>
<dbReference type="GO" id="GO:0008047">
    <property type="term" value="F:enzyme activator activity"/>
    <property type="evidence" value="ECO:0007669"/>
    <property type="project" value="InterPro"/>
</dbReference>
<comment type="caution">
    <text evidence="5">The sequence shown here is derived from an EMBL/GenBank/DDBJ whole genome shotgun (WGS) entry which is preliminary data.</text>
</comment>
<keyword evidence="6" id="KW-1185">Reference proteome</keyword>
<dbReference type="InterPro" id="IPR000671">
    <property type="entry name" value="Peptidase_A31"/>
</dbReference>
<sequence>MEYVPDYYKKDLLILGVGNPLFGDDGFGPAVAEELSRRGRIPSFSEVMDVGTGVREILFDLIISPDRPKEIVIVDALDCGRQPGEIFLVKVDEVPKLKSHDFSLHLAPSLNLLQELRDNAHVNVTILATQPESIPEIVTAGLSKPIQQAVKDAADYIEKTYFEDKDATD</sequence>
<reference evidence="5 6" key="1">
    <citation type="journal article" date="2017" name="ISME J.">
        <title>Grape pomace compost harbors organohalide-respiring Dehalogenimonas species with novel reductive dehalogenase genes.</title>
        <authorList>
            <person name="Yang Y."/>
            <person name="Higgins S.A."/>
            <person name="Yan J."/>
            <person name="Simsir B."/>
            <person name="Chourey K."/>
            <person name="Iyer R."/>
            <person name="Hettich R.L."/>
            <person name="Baldwin B."/>
            <person name="Ogles D.M."/>
            <person name="Loffler F.E."/>
        </authorList>
    </citation>
    <scope>NUCLEOTIDE SEQUENCE [LARGE SCALE GENOMIC DNA]</scope>
    <source>
        <strain evidence="5 6">GP</strain>
    </source>
</reference>
<evidence type="ECO:0000256" key="4">
    <source>
        <dbReference type="ARBA" id="ARBA00022801"/>
    </source>
</evidence>
<dbReference type="InterPro" id="IPR023430">
    <property type="entry name" value="Pept_HybD-like_dom_sf"/>
</dbReference>
<evidence type="ECO:0000313" key="5">
    <source>
        <dbReference type="EMBL" id="PPD58909.1"/>
    </source>
</evidence>
<proteinExistence type="inferred from homology"/>